<evidence type="ECO:0000313" key="4">
    <source>
        <dbReference type="Proteomes" id="UP000075886"/>
    </source>
</evidence>
<dbReference type="Gene3D" id="2.40.10.10">
    <property type="entry name" value="Trypsin-like serine proteases"/>
    <property type="match status" value="1"/>
</dbReference>
<dbReference type="InterPro" id="IPR043504">
    <property type="entry name" value="Peptidase_S1_PA_chymotrypsin"/>
</dbReference>
<dbReference type="AlphaFoldDB" id="A0A182QJZ0"/>
<dbReference type="EnsemblMetazoa" id="AFAF011785-RA">
    <property type="protein sequence ID" value="AFAF011785-PA"/>
    <property type="gene ID" value="AFAF011785"/>
</dbReference>
<proteinExistence type="inferred from homology"/>
<dbReference type="EMBL" id="AXCN02002798">
    <property type="status" value="NOT_ANNOTATED_CDS"/>
    <property type="molecule type" value="Genomic_DNA"/>
</dbReference>
<dbReference type="Pfam" id="PF00089">
    <property type="entry name" value="Trypsin"/>
    <property type="match status" value="1"/>
</dbReference>
<sequence>MALEYDVLELIVHPECSLHNIRNDIALIKLANEITYTDFIQPICLWNRDDDHSAIMHKVGAVVGFGYDGICLLSERIH</sequence>
<dbReference type="GO" id="GO:0004252">
    <property type="term" value="F:serine-type endopeptidase activity"/>
    <property type="evidence" value="ECO:0007669"/>
    <property type="project" value="InterPro"/>
</dbReference>
<dbReference type="VEuPathDB" id="VectorBase:AFAF011785"/>
<reference evidence="3" key="2">
    <citation type="submission" date="2020-05" db="UniProtKB">
        <authorList>
            <consortium name="EnsemblMetazoa"/>
        </authorList>
    </citation>
    <scope>IDENTIFICATION</scope>
    <source>
        <strain evidence="3">FAR1</strain>
    </source>
</reference>
<evidence type="ECO:0000256" key="1">
    <source>
        <dbReference type="ARBA" id="ARBA00024195"/>
    </source>
</evidence>
<evidence type="ECO:0000313" key="3">
    <source>
        <dbReference type="EnsemblMetazoa" id="AFAF011785-PA"/>
    </source>
</evidence>
<feature type="domain" description="Peptidase S1" evidence="2">
    <location>
        <begin position="5"/>
        <end position="68"/>
    </location>
</feature>
<dbReference type="GO" id="GO:0006508">
    <property type="term" value="P:proteolysis"/>
    <property type="evidence" value="ECO:0007669"/>
    <property type="project" value="InterPro"/>
</dbReference>
<reference evidence="4" key="1">
    <citation type="submission" date="2014-01" db="EMBL/GenBank/DDBJ databases">
        <title>The Genome Sequence of Anopheles farauti FAR1 (V2).</title>
        <authorList>
            <consortium name="The Broad Institute Genomics Platform"/>
            <person name="Neafsey D.E."/>
            <person name="Besansky N."/>
            <person name="Howell P."/>
            <person name="Walton C."/>
            <person name="Young S.K."/>
            <person name="Zeng Q."/>
            <person name="Gargeya S."/>
            <person name="Fitzgerald M."/>
            <person name="Haas B."/>
            <person name="Abouelleil A."/>
            <person name="Allen A.W."/>
            <person name="Alvarado L."/>
            <person name="Arachchi H.M."/>
            <person name="Berlin A.M."/>
            <person name="Chapman S.B."/>
            <person name="Gainer-Dewar J."/>
            <person name="Goldberg J."/>
            <person name="Griggs A."/>
            <person name="Gujja S."/>
            <person name="Hansen M."/>
            <person name="Howarth C."/>
            <person name="Imamovic A."/>
            <person name="Ireland A."/>
            <person name="Larimer J."/>
            <person name="McCowan C."/>
            <person name="Murphy C."/>
            <person name="Pearson M."/>
            <person name="Poon T.W."/>
            <person name="Priest M."/>
            <person name="Roberts A."/>
            <person name="Saif S."/>
            <person name="Shea T."/>
            <person name="Sisk P."/>
            <person name="Sykes S."/>
            <person name="Wortman J."/>
            <person name="Nusbaum C."/>
            <person name="Birren B."/>
        </authorList>
    </citation>
    <scope>NUCLEOTIDE SEQUENCE [LARGE SCALE GENOMIC DNA]</scope>
    <source>
        <strain evidence="4">FAR1</strain>
    </source>
</reference>
<organism evidence="3 4">
    <name type="scientific">Anopheles farauti</name>
    <dbReference type="NCBI Taxonomy" id="69004"/>
    <lineage>
        <taxon>Eukaryota</taxon>
        <taxon>Metazoa</taxon>
        <taxon>Ecdysozoa</taxon>
        <taxon>Arthropoda</taxon>
        <taxon>Hexapoda</taxon>
        <taxon>Insecta</taxon>
        <taxon>Pterygota</taxon>
        <taxon>Neoptera</taxon>
        <taxon>Endopterygota</taxon>
        <taxon>Diptera</taxon>
        <taxon>Nematocera</taxon>
        <taxon>Culicoidea</taxon>
        <taxon>Culicidae</taxon>
        <taxon>Anophelinae</taxon>
        <taxon>Anopheles</taxon>
    </lineage>
</organism>
<dbReference type="Proteomes" id="UP000075886">
    <property type="component" value="Unassembled WGS sequence"/>
</dbReference>
<protein>
    <recommendedName>
        <fullName evidence="2">Peptidase S1 domain-containing protein</fullName>
    </recommendedName>
</protein>
<keyword evidence="4" id="KW-1185">Reference proteome</keyword>
<evidence type="ECO:0000259" key="2">
    <source>
        <dbReference type="Pfam" id="PF00089"/>
    </source>
</evidence>
<dbReference type="InterPro" id="IPR009003">
    <property type="entry name" value="Peptidase_S1_PA"/>
</dbReference>
<dbReference type="STRING" id="69004.A0A182QJZ0"/>
<name>A0A182QJZ0_9DIPT</name>
<comment type="similarity">
    <text evidence="1">Belongs to the peptidase S1 family. CLIP subfamily.</text>
</comment>
<dbReference type="SUPFAM" id="SSF50494">
    <property type="entry name" value="Trypsin-like serine proteases"/>
    <property type="match status" value="1"/>
</dbReference>
<accession>A0A182QJZ0</accession>
<dbReference type="InterPro" id="IPR001254">
    <property type="entry name" value="Trypsin_dom"/>
</dbReference>